<dbReference type="OrthoDB" id="3436002at2"/>
<dbReference type="Gene3D" id="1.10.260.40">
    <property type="entry name" value="lambda repressor-like DNA-binding domains"/>
    <property type="match status" value="1"/>
</dbReference>
<gene>
    <name evidence="2" type="ORF">EV193_106383</name>
</gene>
<evidence type="ECO:0000313" key="3">
    <source>
        <dbReference type="Proteomes" id="UP000294257"/>
    </source>
</evidence>
<dbReference type="CDD" id="cd00093">
    <property type="entry name" value="HTH_XRE"/>
    <property type="match status" value="1"/>
</dbReference>
<dbReference type="EMBL" id="SGWQ01000006">
    <property type="protein sequence ID" value="RZS37145.1"/>
    <property type="molecule type" value="Genomic_DNA"/>
</dbReference>
<evidence type="ECO:0000313" key="2">
    <source>
        <dbReference type="EMBL" id="RZS37145.1"/>
    </source>
</evidence>
<proteinExistence type="predicted"/>
<dbReference type="InterPro" id="IPR001387">
    <property type="entry name" value="Cro/C1-type_HTH"/>
</dbReference>
<dbReference type="InterPro" id="IPR043917">
    <property type="entry name" value="DUF5753"/>
</dbReference>
<dbReference type="Pfam" id="PF13560">
    <property type="entry name" value="HTH_31"/>
    <property type="match status" value="1"/>
</dbReference>
<sequence length="287" mass="31792">MSGDTGRPTVRSRQVARELRRLRAKSGLSATEVGRRLGVSQSKISRIETGNLGLKEIEVAALLGLYHVPIGRRDEILAMVRQAAEPGLVQVHKGLPDQWQALIEFEQTTTALLNYQPLMIPGLLQTADYARAIITGTAANELPESEVDIKVAARLGRQAMLARPLPPRLDILLYEPVLVAPVGGSGVLARQLRHLADMAKRPRITIQVVPFQASPHPGLEGSFVIMEYEKDPTLVYLENRALSIFLEEIPHIDSYRLSWQSIKAKALTPKRSAELIARVARNLKERT</sequence>
<name>A0A4Q7KKX2_9PSEU</name>
<dbReference type="Pfam" id="PF19054">
    <property type="entry name" value="DUF5753"/>
    <property type="match status" value="1"/>
</dbReference>
<reference evidence="2 3" key="1">
    <citation type="submission" date="2019-02" db="EMBL/GenBank/DDBJ databases">
        <title>Genomic Encyclopedia of Type Strains, Phase IV (KMG-IV): sequencing the most valuable type-strain genomes for metagenomic binning, comparative biology and taxonomic classification.</title>
        <authorList>
            <person name="Goeker M."/>
        </authorList>
    </citation>
    <scope>NUCLEOTIDE SEQUENCE [LARGE SCALE GENOMIC DNA]</scope>
    <source>
        <strain evidence="2 3">DSM 101727</strain>
    </source>
</reference>
<accession>A0A4Q7KKX2</accession>
<dbReference type="PROSITE" id="PS50943">
    <property type="entry name" value="HTH_CROC1"/>
    <property type="match status" value="1"/>
</dbReference>
<feature type="domain" description="HTH cro/C1-type" evidence="1">
    <location>
        <begin position="19"/>
        <end position="73"/>
    </location>
</feature>
<evidence type="ECO:0000259" key="1">
    <source>
        <dbReference type="PROSITE" id="PS50943"/>
    </source>
</evidence>
<protein>
    <submittedName>
        <fullName evidence="2">Helix-turn-helix protein</fullName>
    </submittedName>
</protein>
<dbReference type="AlphaFoldDB" id="A0A4Q7KKX2"/>
<dbReference type="Proteomes" id="UP000294257">
    <property type="component" value="Unassembled WGS sequence"/>
</dbReference>
<organism evidence="2 3">
    <name type="scientific">Herbihabitans rhizosphaerae</name>
    <dbReference type="NCBI Taxonomy" id="1872711"/>
    <lineage>
        <taxon>Bacteria</taxon>
        <taxon>Bacillati</taxon>
        <taxon>Actinomycetota</taxon>
        <taxon>Actinomycetes</taxon>
        <taxon>Pseudonocardiales</taxon>
        <taxon>Pseudonocardiaceae</taxon>
        <taxon>Herbihabitans</taxon>
    </lineage>
</organism>
<dbReference type="GO" id="GO:0003677">
    <property type="term" value="F:DNA binding"/>
    <property type="evidence" value="ECO:0007669"/>
    <property type="project" value="InterPro"/>
</dbReference>
<dbReference type="InterPro" id="IPR010982">
    <property type="entry name" value="Lambda_DNA-bd_dom_sf"/>
</dbReference>
<dbReference type="SMART" id="SM00530">
    <property type="entry name" value="HTH_XRE"/>
    <property type="match status" value="1"/>
</dbReference>
<comment type="caution">
    <text evidence="2">The sequence shown here is derived from an EMBL/GenBank/DDBJ whole genome shotgun (WGS) entry which is preliminary data.</text>
</comment>
<keyword evidence="3" id="KW-1185">Reference proteome</keyword>
<dbReference type="RefSeq" id="WP_130345727.1">
    <property type="nucleotide sequence ID" value="NZ_SGWQ01000006.1"/>
</dbReference>
<dbReference type="SUPFAM" id="SSF47413">
    <property type="entry name" value="lambda repressor-like DNA-binding domains"/>
    <property type="match status" value="1"/>
</dbReference>